<gene>
    <name evidence="8" type="ORF">ERS852406_01104</name>
</gene>
<evidence type="ECO:0000256" key="4">
    <source>
        <dbReference type="ARBA" id="ARBA00022989"/>
    </source>
</evidence>
<protein>
    <recommendedName>
        <fullName evidence="6">Transporter</fullName>
    </recommendedName>
</protein>
<proteinExistence type="inferred from homology"/>
<feature type="transmembrane region" description="Helical" evidence="7">
    <location>
        <begin position="430"/>
        <end position="451"/>
    </location>
</feature>
<dbReference type="GO" id="GO:0016020">
    <property type="term" value="C:membrane"/>
    <property type="evidence" value="ECO:0007669"/>
    <property type="project" value="UniProtKB-SubCell"/>
</dbReference>
<comment type="similarity">
    <text evidence="6">Belongs to the sodium:neurotransmitter symporter (SNF) (TC 2.A.22) family.</text>
</comment>
<keyword evidence="6" id="KW-0769">Symport</keyword>
<dbReference type="RefSeq" id="WP_055226948.1">
    <property type="nucleotide sequence ID" value="NZ_CAXSRP010000003.1"/>
</dbReference>
<dbReference type="PROSITE" id="PS00610">
    <property type="entry name" value="NA_NEUROTRAN_SYMP_1"/>
    <property type="match status" value="1"/>
</dbReference>
<comment type="subcellular location">
    <subcellularLocation>
        <location evidence="1">Membrane</location>
        <topology evidence="1">Multi-pass membrane protein</topology>
    </subcellularLocation>
</comment>
<keyword evidence="4 7" id="KW-1133">Transmembrane helix</keyword>
<dbReference type="PANTHER" id="PTHR42948:SF1">
    <property type="entry name" value="TRANSPORTER"/>
    <property type="match status" value="1"/>
</dbReference>
<feature type="transmembrane region" description="Helical" evidence="7">
    <location>
        <begin position="90"/>
        <end position="115"/>
    </location>
</feature>
<dbReference type="SUPFAM" id="SSF161070">
    <property type="entry name" value="SNF-like"/>
    <property type="match status" value="1"/>
</dbReference>
<feature type="transmembrane region" description="Helical" evidence="7">
    <location>
        <begin position="143"/>
        <end position="163"/>
    </location>
</feature>
<reference evidence="8 9" key="1">
    <citation type="submission" date="2015-09" db="EMBL/GenBank/DDBJ databases">
        <authorList>
            <consortium name="Pathogen Informatics"/>
        </authorList>
    </citation>
    <scope>NUCLEOTIDE SEQUENCE [LARGE SCALE GENOMIC DNA]</scope>
    <source>
        <strain evidence="8 9">2789STDY5608849</strain>
    </source>
</reference>
<dbReference type="PRINTS" id="PR00176">
    <property type="entry name" value="NANEUSMPORT"/>
</dbReference>
<dbReference type="CDD" id="cd10336">
    <property type="entry name" value="SLC6sbd_Tyt1-Like"/>
    <property type="match status" value="1"/>
</dbReference>
<dbReference type="AlphaFoldDB" id="A0A174BSC5"/>
<feature type="transmembrane region" description="Helical" evidence="7">
    <location>
        <begin position="346"/>
        <end position="366"/>
    </location>
</feature>
<evidence type="ECO:0000313" key="9">
    <source>
        <dbReference type="Proteomes" id="UP000095706"/>
    </source>
</evidence>
<dbReference type="PROSITE" id="PS50267">
    <property type="entry name" value="NA_NEUROTRAN_SYMP_3"/>
    <property type="match status" value="1"/>
</dbReference>
<dbReference type="InterPro" id="IPR037272">
    <property type="entry name" value="SNS_sf"/>
</dbReference>
<accession>A0A174BSC5</accession>
<keyword evidence="3 6" id="KW-0812">Transmembrane</keyword>
<evidence type="ECO:0000256" key="3">
    <source>
        <dbReference type="ARBA" id="ARBA00022692"/>
    </source>
</evidence>
<dbReference type="Pfam" id="PF00209">
    <property type="entry name" value="SNF"/>
    <property type="match status" value="2"/>
</dbReference>
<feature type="transmembrane region" description="Helical" evidence="7">
    <location>
        <begin position="175"/>
        <end position="195"/>
    </location>
</feature>
<evidence type="ECO:0000256" key="5">
    <source>
        <dbReference type="ARBA" id="ARBA00023136"/>
    </source>
</evidence>
<feature type="transmembrane region" description="Helical" evidence="7">
    <location>
        <begin position="215"/>
        <end position="243"/>
    </location>
</feature>
<evidence type="ECO:0000313" key="8">
    <source>
        <dbReference type="EMBL" id="CUO02538.1"/>
    </source>
</evidence>
<feature type="transmembrane region" description="Helical" evidence="7">
    <location>
        <begin position="39"/>
        <end position="63"/>
    </location>
</feature>
<dbReference type="GeneID" id="79855987"/>
<organism evidence="8 9">
    <name type="scientific">Fusicatenibacter saccharivorans</name>
    <dbReference type="NCBI Taxonomy" id="1150298"/>
    <lineage>
        <taxon>Bacteria</taxon>
        <taxon>Bacillati</taxon>
        <taxon>Bacillota</taxon>
        <taxon>Clostridia</taxon>
        <taxon>Lachnospirales</taxon>
        <taxon>Lachnospiraceae</taxon>
        <taxon>Fusicatenibacter</taxon>
    </lineage>
</organism>
<feature type="transmembrane region" description="Helical" evidence="7">
    <location>
        <begin position="255"/>
        <end position="281"/>
    </location>
</feature>
<keyword evidence="5 7" id="KW-0472">Membrane</keyword>
<feature type="transmembrane region" description="Helical" evidence="7">
    <location>
        <begin position="310"/>
        <end position="334"/>
    </location>
</feature>
<dbReference type="GO" id="GO:0015293">
    <property type="term" value="F:symporter activity"/>
    <property type="evidence" value="ECO:0007669"/>
    <property type="project" value="UniProtKB-KW"/>
</dbReference>
<keyword evidence="2 6" id="KW-0813">Transport</keyword>
<feature type="transmembrane region" description="Helical" evidence="7">
    <location>
        <begin position="386"/>
        <end position="409"/>
    </location>
</feature>
<evidence type="ECO:0000256" key="7">
    <source>
        <dbReference type="SAM" id="Phobius"/>
    </source>
</evidence>
<dbReference type="InterPro" id="IPR000175">
    <property type="entry name" value="Na/ntran_symport"/>
</dbReference>
<sequence>MERETFQSRLGFLLLSAGCAIGIGNVWKFPYMVGNNGGGIFVLFYLLFLAIMGVPILSMELAIGRGSKKSTVRAYGELEKKGQKWHIHGYVALIGNYLLMMFYTVVAGWMLYYFYSFLIGKFSGLTGDAVTGKFNEMLSSPSILVITMLIITIAGFLICSVGLQNGVERVTKVMMIVLMVIMIFLAVYSFTMPGAKEGLKFYLVPDMQQIEQVGLFHIITNAMSQAFFTLSLGIGAMLIFGSYLNGGKSLLGEAVSIAALDTFVAITAGLIIFPACFSYNVQPDSGPKLIFMTLPHIFTSMKGGRIFGSFFFLFLFFAALSTIIAVFENIMCCFSEIFGVSRKQSAIINCILVILGSLPCALGYNVWSGFQPLGAGSTVLDLEDFIVSNLLLPVGSLIYLLFCTSKWGWGFKNYQAEANKGGGLKVPDWVRVYLSYILPLLLLVLIVQGLIG</sequence>
<dbReference type="InterPro" id="IPR047218">
    <property type="entry name" value="YocR/YhdH-like"/>
</dbReference>
<dbReference type="Proteomes" id="UP000095706">
    <property type="component" value="Unassembled WGS sequence"/>
</dbReference>
<dbReference type="NCBIfam" id="NF037979">
    <property type="entry name" value="Na_transp"/>
    <property type="match status" value="1"/>
</dbReference>
<evidence type="ECO:0000256" key="6">
    <source>
        <dbReference type="RuleBase" id="RU003732"/>
    </source>
</evidence>
<dbReference type="EMBL" id="CYYV01000005">
    <property type="protein sequence ID" value="CUO02538.1"/>
    <property type="molecule type" value="Genomic_DNA"/>
</dbReference>
<name>A0A174BSC5_9FIRM</name>
<evidence type="ECO:0000256" key="2">
    <source>
        <dbReference type="ARBA" id="ARBA00022448"/>
    </source>
</evidence>
<evidence type="ECO:0000256" key="1">
    <source>
        <dbReference type="ARBA" id="ARBA00004141"/>
    </source>
</evidence>
<feature type="transmembrane region" description="Helical" evidence="7">
    <location>
        <begin position="12"/>
        <end position="33"/>
    </location>
</feature>
<dbReference type="PANTHER" id="PTHR42948">
    <property type="entry name" value="TRANSPORTER"/>
    <property type="match status" value="1"/>
</dbReference>